<dbReference type="GO" id="GO:0043161">
    <property type="term" value="P:proteasome-mediated ubiquitin-dependent protein catabolic process"/>
    <property type="evidence" value="ECO:0007669"/>
    <property type="project" value="TreeGrafter"/>
</dbReference>
<dbReference type="FunFam" id="3.30.420.210:FF:000002">
    <property type="entry name" value="UBX domain-containing protein 1"/>
    <property type="match status" value="1"/>
</dbReference>
<dbReference type="SMART" id="SM00553">
    <property type="entry name" value="SEP"/>
    <property type="match status" value="1"/>
</dbReference>
<feature type="region of interest" description="Disordered" evidence="1">
    <location>
        <begin position="265"/>
        <end position="301"/>
    </location>
</feature>
<evidence type="ECO:0000313" key="4">
    <source>
        <dbReference type="EMBL" id="KAJ7199658.1"/>
    </source>
</evidence>
<accession>A0AAD6Y3M8</accession>
<dbReference type="SMART" id="SM00166">
    <property type="entry name" value="UBX"/>
    <property type="match status" value="1"/>
</dbReference>
<dbReference type="Gene3D" id="3.30.420.210">
    <property type="entry name" value="SEP domain"/>
    <property type="match status" value="1"/>
</dbReference>
<evidence type="ECO:0000256" key="1">
    <source>
        <dbReference type="SAM" id="MobiDB-lite"/>
    </source>
</evidence>
<feature type="region of interest" description="Disordered" evidence="1">
    <location>
        <begin position="1"/>
        <end position="136"/>
    </location>
</feature>
<dbReference type="PANTHER" id="PTHR23333:SF20">
    <property type="entry name" value="NSFL1 COFACTOR P47"/>
    <property type="match status" value="1"/>
</dbReference>
<dbReference type="GO" id="GO:0043130">
    <property type="term" value="F:ubiquitin binding"/>
    <property type="evidence" value="ECO:0007669"/>
    <property type="project" value="TreeGrafter"/>
</dbReference>
<reference evidence="4" key="1">
    <citation type="submission" date="2023-03" db="EMBL/GenBank/DDBJ databases">
        <title>Massive genome expansion in bonnet fungi (Mycena s.s.) driven by repeated elements and novel gene families across ecological guilds.</title>
        <authorList>
            <consortium name="Lawrence Berkeley National Laboratory"/>
            <person name="Harder C.B."/>
            <person name="Miyauchi S."/>
            <person name="Viragh M."/>
            <person name="Kuo A."/>
            <person name="Thoen E."/>
            <person name="Andreopoulos B."/>
            <person name="Lu D."/>
            <person name="Skrede I."/>
            <person name="Drula E."/>
            <person name="Henrissat B."/>
            <person name="Morin E."/>
            <person name="Kohler A."/>
            <person name="Barry K."/>
            <person name="LaButti K."/>
            <person name="Morin E."/>
            <person name="Salamov A."/>
            <person name="Lipzen A."/>
            <person name="Mereny Z."/>
            <person name="Hegedus B."/>
            <person name="Baldrian P."/>
            <person name="Stursova M."/>
            <person name="Weitz H."/>
            <person name="Taylor A."/>
            <person name="Grigoriev I.V."/>
            <person name="Nagy L.G."/>
            <person name="Martin F."/>
            <person name="Kauserud H."/>
        </authorList>
    </citation>
    <scope>NUCLEOTIDE SEQUENCE</scope>
    <source>
        <strain evidence="4">9144</strain>
    </source>
</reference>
<keyword evidence="5" id="KW-1185">Reference proteome</keyword>
<feature type="domain" description="SEP" evidence="3">
    <location>
        <begin position="190"/>
        <end position="255"/>
    </location>
</feature>
<protein>
    <recommendedName>
        <fullName evidence="6">SEP-domain-containing protein</fullName>
    </recommendedName>
</protein>
<dbReference type="AlphaFoldDB" id="A0AAD6Y3M8"/>
<dbReference type="Pfam" id="PF08059">
    <property type="entry name" value="SEP"/>
    <property type="match status" value="1"/>
</dbReference>
<dbReference type="InterPro" id="IPR012989">
    <property type="entry name" value="SEP_domain"/>
</dbReference>
<evidence type="ECO:0000259" key="3">
    <source>
        <dbReference type="PROSITE" id="PS51399"/>
    </source>
</evidence>
<dbReference type="GO" id="GO:0005634">
    <property type="term" value="C:nucleus"/>
    <property type="evidence" value="ECO:0007669"/>
    <property type="project" value="TreeGrafter"/>
</dbReference>
<dbReference type="Gene3D" id="3.10.20.90">
    <property type="entry name" value="Phosphatidylinositol 3-kinase Catalytic Subunit, Chain A, domain 1"/>
    <property type="match status" value="1"/>
</dbReference>
<dbReference type="EMBL" id="JARJCW010000067">
    <property type="protein sequence ID" value="KAJ7199658.1"/>
    <property type="molecule type" value="Genomic_DNA"/>
</dbReference>
<dbReference type="GO" id="GO:0031468">
    <property type="term" value="P:nuclear membrane reassembly"/>
    <property type="evidence" value="ECO:0007669"/>
    <property type="project" value="TreeGrafter"/>
</dbReference>
<sequence length="385" mass="39952">MSDDNSNVSNGRTLGGSTNEPLPEAWVRPTVTPRVGRIGGWPSSGGGGGGSGARIGTLRDIESGPPSAHGHTHGRAPPPNSDGEGSEDDGDSDGDGDGEGDDAPEVERWFAGGERSGISVENPDGPRQRVGPNSSVVRDLLRRAAETGAAPHLAPARPAAFFSGGYVLGSDEVESRYVPGPDDDDPDTARATRHLTFWRDGFTVENSPLMRYDDPQHEEVLAAIHSGLAPPAILDVRPGQPVEVIVAKRTGEDYVPPRTWGGGVRLGASVPGPSDTGPSSASVSASASATAPSASGDSDAIAKLPNVDESQPIAQIQVRLANGNRFLARLNNTHTVADLRDLLDAAHAASGTYTLHMTFPTRQLEDAQAVGDAKLGGAVVVQRME</sequence>
<dbReference type="GO" id="GO:0061025">
    <property type="term" value="P:membrane fusion"/>
    <property type="evidence" value="ECO:0007669"/>
    <property type="project" value="TreeGrafter"/>
</dbReference>
<feature type="compositionally biased region" description="Polar residues" evidence="1">
    <location>
        <begin position="1"/>
        <end position="20"/>
    </location>
</feature>
<feature type="compositionally biased region" description="Gly residues" evidence="1">
    <location>
        <begin position="37"/>
        <end position="53"/>
    </location>
</feature>
<dbReference type="PROSITE" id="PS50033">
    <property type="entry name" value="UBX"/>
    <property type="match status" value="1"/>
</dbReference>
<dbReference type="InterPro" id="IPR029071">
    <property type="entry name" value="Ubiquitin-like_domsf"/>
</dbReference>
<feature type="compositionally biased region" description="Low complexity" evidence="1">
    <location>
        <begin position="273"/>
        <end position="299"/>
    </location>
</feature>
<feature type="compositionally biased region" description="Acidic residues" evidence="1">
    <location>
        <begin position="84"/>
        <end position="104"/>
    </location>
</feature>
<dbReference type="SUPFAM" id="SSF102848">
    <property type="entry name" value="NSFL1 (p97 ATPase) cofactor p47, SEP domain"/>
    <property type="match status" value="1"/>
</dbReference>
<comment type="caution">
    <text evidence="4">The sequence shown here is derived from an EMBL/GenBank/DDBJ whole genome shotgun (WGS) entry which is preliminary data.</text>
</comment>
<dbReference type="GO" id="GO:0000045">
    <property type="term" value="P:autophagosome assembly"/>
    <property type="evidence" value="ECO:0007669"/>
    <property type="project" value="TreeGrafter"/>
</dbReference>
<dbReference type="InterPro" id="IPR036241">
    <property type="entry name" value="NSFL1C_SEP_dom_sf"/>
</dbReference>
<feature type="domain" description="UBX" evidence="2">
    <location>
        <begin position="309"/>
        <end position="383"/>
    </location>
</feature>
<evidence type="ECO:0008006" key="6">
    <source>
        <dbReference type="Google" id="ProtNLM"/>
    </source>
</evidence>
<dbReference type="GO" id="GO:0007030">
    <property type="term" value="P:Golgi organization"/>
    <property type="evidence" value="ECO:0007669"/>
    <property type="project" value="TreeGrafter"/>
</dbReference>
<organism evidence="4 5">
    <name type="scientific">Mycena pura</name>
    <dbReference type="NCBI Taxonomy" id="153505"/>
    <lineage>
        <taxon>Eukaryota</taxon>
        <taxon>Fungi</taxon>
        <taxon>Dikarya</taxon>
        <taxon>Basidiomycota</taxon>
        <taxon>Agaricomycotina</taxon>
        <taxon>Agaricomycetes</taxon>
        <taxon>Agaricomycetidae</taxon>
        <taxon>Agaricales</taxon>
        <taxon>Marasmiineae</taxon>
        <taxon>Mycenaceae</taxon>
        <taxon>Mycena</taxon>
    </lineage>
</organism>
<dbReference type="PROSITE" id="PS51399">
    <property type="entry name" value="SEP"/>
    <property type="match status" value="1"/>
</dbReference>
<evidence type="ECO:0000259" key="2">
    <source>
        <dbReference type="PROSITE" id="PS50033"/>
    </source>
</evidence>
<dbReference type="SUPFAM" id="SSF54236">
    <property type="entry name" value="Ubiquitin-like"/>
    <property type="match status" value="1"/>
</dbReference>
<dbReference type="Pfam" id="PF00789">
    <property type="entry name" value="UBX"/>
    <property type="match status" value="1"/>
</dbReference>
<dbReference type="InterPro" id="IPR001012">
    <property type="entry name" value="UBX_dom"/>
</dbReference>
<name>A0AAD6Y3M8_9AGAR</name>
<proteinExistence type="predicted"/>
<evidence type="ECO:0000313" key="5">
    <source>
        <dbReference type="Proteomes" id="UP001219525"/>
    </source>
</evidence>
<gene>
    <name evidence="4" type="ORF">GGX14DRAFT_525088</name>
</gene>
<dbReference type="Proteomes" id="UP001219525">
    <property type="component" value="Unassembled WGS sequence"/>
</dbReference>
<dbReference type="PANTHER" id="PTHR23333">
    <property type="entry name" value="UBX DOMAIN CONTAINING PROTEIN"/>
    <property type="match status" value="1"/>
</dbReference>
<dbReference type="GO" id="GO:0005829">
    <property type="term" value="C:cytosol"/>
    <property type="evidence" value="ECO:0007669"/>
    <property type="project" value="TreeGrafter"/>
</dbReference>